<gene>
    <name evidence="3" type="ORF">DEO23_04395</name>
</gene>
<reference evidence="3 4" key="1">
    <citation type="submission" date="2018-05" db="EMBL/GenBank/DDBJ databases">
        <title>Brachybacterium sp. M1HQ-2T, whole genome shotgun sequence.</title>
        <authorList>
            <person name="Tuo L."/>
        </authorList>
    </citation>
    <scope>NUCLEOTIDE SEQUENCE [LARGE SCALE GENOMIC DNA]</scope>
    <source>
        <strain evidence="3 4">M1HQ-2</strain>
    </source>
</reference>
<dbReference type="Proteomes" id="UP000245590">
    <property type="component" value="Unassembled WGS sequence"/>
</dbReference>
<sequence length="137" mass="13789">MTVLAAGVPLGGAVLADPSDGDMTSTSVTPGNGAFIVMFLLAVAVVLLAVDMTRRVRRIQAKGRAEEHLAQEETPEEDGGETADGPSSAGSDTGERNDATAGDASSDDTGDAQAPSDRAEGSSSADPSGERDPRGES</sequence>
<dbReference type="EMBL" id="QFKX01000001">
    <property type="protein sequence ID" value="PWH07851.1"/>
    <property type="molecule type" value="Genomic_DNA"/>
</dbReference>
<feature type="compositionally biased region" description="Basic and acidic residues" evidence="1">
    <location>
        <begin position="128"/>
        <end position="137"/>
    </location>
</feature>
<comment type="caution">
    <text evidence="3">The sequence shown here is derived from an EMBL/GenBank/DDBJ whole genome shotgun (WGS) entry which is preliminary data.</text>
</comment>
<evidence type="ECO:0000256" key="2">
    <source>
        <dbReference type="SAM" id="Phobius"/>
    </source>
</evidence>
<feature type="transmembrane region" description="Helical" evidence="2">
    <location>
        <begin position="32"/>
        <end position="50"/>
    </location>
</feature>
<protein>
    <submittedName>
        <fullName evidence="3">Uncharacterized protein</fullName>
    </submittedName>
</protein>
<dbReference type="AlphaFoldDB" id="A0A2U2RPS9"/>
<name>A0A2U2RPS9_9MICO</name>
<organism evidence="3 4">
    <name type="scientific">Brachybacterium endophyticum</name>
    <dbReference type="NCBI Taxonomy" id="2182385"/>
    <lineage>
        <taxon>Bacteria</taxon>
        <taxon>Bacillati</taxon>
        <taxon>Actinomycetota</taxon>
        <taxon>Actinomycetes</taxon>
        <taxon>Micrococcales</taxon>
        <taxon>Dermabacteraceae</taxon>
        <taxon>Brachybacterium</taxon>
    </lineage>
</organism>
<keyword evidence="2" id="KW-0812">Transmembrane</keyword>
<proteinExistence type="predicted"/>
<accession>A0A2U2RPS9</accession>
<evidence type="ECO:0000313" key="3">
    <source>
        <dbReference type="EMBL" id="PWH07851.1"/>
    </source>
</evidence>
<feature type="region of interest" description="Disordered" evidence="1">
    <location>
        <begin position="61"/>
        <end position="137"/>
    </location>
</feature>
<evidence type="ECO:0000313" key="4">
    <source>
        <dbReference type="Proteomes" id="UP000245590"/>
    </source>
</evidence>
<evidence type="ECO:0000256" key="1">
    <source>
        <dbReference type="SAM" id="MobiDB-lite"/>
    </source>
</evidence>
<keyword evidence="2" id="KW-0472">Membrane</keyword>
<keyword evidence="2" id="KW-1133">Transmembrane helix</keyword>
<keyword evidence="4" id="KW-1185">Reference proteome</keyword>